<gene>
    <name evidence="2" type="ORF">I7V27_13460</name>
</gene>
<accession>A0AAP2F0I1</accession>
<evidence type="ECO:0008006" key="4">
    <source>
        <dbReference type="Google" id="ProtNLM"/>
    </source>
</evidence>
<comment type="caution">
    <text evidence="2">The sequence shown here is derived from an EMBL/GenBank/DDBJ whole genome shotgun (WGS) entry which is preliminary data.</text>
</comment>
<reference evidence="2" key="1">
    <citation type="submission" date="2020-12" db="EMBL/GenBank/DDBJ databases">
        <title>Draft genome sequence of Enterobacter spp., Lelliottia spp. and Serratia spp. isolated from drinking water reservoirs and lakes.</title>
        <authorList>
            <person name="Reitter C."/>
            <person name="Neuhaus K."/>
            <person name="Huegler M."/>
        </authorList>
    </citation>
    <scope>NUCLEOTIDE SEQUENCE</scope>
    <source>
        <strain evidence="2">TZW15</strain>
    </source>
</reference>
<dbReference type="InterPro" id="IPR053734">
    <property type="entry name" value="Phage_Head-Tail_Connect_sf"/>
</dbReference>
<dbReference type="Pfam" id="PF05354">
    <property type="entry name" value="Phage_attach"/>
    <property type="match status" value="1"/>
</dbReference>
<organism evidence="2 3">
    <name type="scientific">Lelliottia amnigena</name>
    <name type="common">Enterobacter amnigenus</name>
    <dbReference type="NCBI Taxonomy" id="61646"/>
    <lineage>
        <taxon>Bacteria</taxon>
        <taxon>Pseudomonadati</taxon>
        <taxon>Pseudomonadota</taxon>
        <taxon>Gammaproteobacteria</taxon>
        <taxon>Enterobacterales</taxon>
        <taxon>Enterobacteriaceae</taxon>
        <taxon>Lelliottia</taxon>
    </lineage>
</organism>
<dbReference type="Gene3D" id="2.40.10.180">
    <property type="entry name" value="Phage tail proteins"/>
    <property type="match status" value="1"/>
</dbReference>
<protein>
    <recommendedName>
        <fullName evidence="4">Phage tail protein</fullName>
    </recommendedName>
</protein>
<name>A0AAP2F0I1_LELAM</name>
<feature type="region of interest" description="Disordered" evidence="1">
    <location>
        <begin position="102"/>
        <end position="121"/>
    </location>
</feature>
<dbReference type="SUPFAM" id="SSF69279">
    <property type="entry name" value="Phage tail proteins"/>
    <property type="match status" value="1"/>
</dbReference>
<dbReference type="AlphaFoldDB" id="A0AAP2F0I1"/>
<dbReference type="EMBL" id="JAENMS010000006">
    <property type="protein sequence ID" value="MBL5935446.1"/>
    <property type="molecule type" value="Genomic_DNA"/>
</dbReference>
<dbReference type="RefSeq" id="WP_202665948.1">
    <property type="nucleotide sequence ID" value="NZ_JAENMR010000006.1"/>
</dbReference>
<dbReference type="InterPro" id="IPR008018">
    <property type="entry name" value="Phage_tail_attach_FII"/>
</dbReference>
<evidence type="ECO:0000313" key="2">
    <source>
        <dbReference type="EMBL" id="MBL5935446.1"/>
    </source>
</evidence>
<sequence length="121" mass="12674">MDFDNLFDEALSDADDRIIDTMGKNIIVSIHGVDTPVRAVFDEPAADSSLPGGAAIVEDVAPTLFVKTALIAGLKKRDAVSVAGEPFWVVKVGPDDTGTCTVTLARGQPGDPAPLREGRTP</sequence>
<dbReference type="GO" id="GO:0019068">
    <property type="term" value="P:virion assembly"/>
    <property type="evidence" value="ECO:0007669"/>
    <property type="project" value="InterPro"/>
</dbReference>
<evidence type="ECO:0000313" key="3">
    <source>
        <dbReference type="Proteomes" id="UP000653275"/>
    </source>
</evidence>
<proteinExistence type="predicted"/>
<evidence type="ECO:0000256" key="1">
    <source>
        <dbReference type="SAM" id="MobiDB-lite"/>
    </source>
</evidence>
<dbReference type="Proteomes" id="UP000653275">
    <property type="component" value="Unassembled WGS sequence"/>
</dbReference>